<comment type="caution">
    <text evidence="3">The sequence shown here is derived from an EMBL/GenBank/DDBJ whole genome shotgun (WGS) entry which is preliminary data.</text>
</comment>
<evidence type="ECO:0000313" key="4">
    <source>
        <dbReference type="Proteomes" id="UP000626982"/>
    </source>
</evidence>
<evidence type="ECO:0000256" key="2">
    <source>
        <dbReference type="SAM" id="SignalP"/>
    </source>
</evidence>
<dbReference type="EMBL" id="BMLM01000002">
    <property type="protein sequence ID" value="GGN89369.1"/>
    <property type="molecule type" value="Genomic_DNA"/>
</dbReference>
<sequence length="266" mass="27511">MSARRAIGPVARTALVAAIALGLAACTPGALDVRTSEAPSTTARATSTPEPSPTIPEQTATSEPPTTPAAQTAPPVIPAPAPAPDNPYQGEPEWRVDEPLVGSSLAGPTVDVTFACRELHWVVRVDGVEYPCAVGSGFDTSFDWEQPPVILVPGVPIEPGVAPRIEQQWYASWDPELSWGTAVVTDPGAVPTEAALGRAIEGPTMVELHCRRTGTIEFAGGLVGCGRGEGEQRLGPLPDRGSLAFPPPVAPAGISPGYAVFYAPGQ</sequence>
<name>A0ABQ2KPS4_9MICO</name>
<keyword evidence="4" id="KW-1185">Reference proteome</keyword>
<gene>
    <name evidence="3" type="ORF">GCM10010968_25950</name>
</gene>
<dbReference type="RefSeq" id="WP_188718716.1">
    <property type="nucleotide sequence ID" value="NZ_BAABBD010000004.1"/>
</dbReference>
<feature type="chain" id="PRO_5045356874" evidence="2">
    <location>
        <begin position="31"/>
        <end position="266"/>
    </location>
</feature>
<accession>A0ABQ2KPS4</accession>
<reference evidence="4" key="1">
    <citation type="journal article" date="2019" name="Int. J. Syst. Evol. Microbiol.">
        <title>The Global Catalogue of Microorganisms (GCM) 10K type strain sequencing project: providing services to taxonomists for standard genome sequencing and annotation.</title>
        <authorList>
            <consortium name="The Broad Institute Genomics Platform"/>
            <consortium name="The Broad Institute Genome Sequencing Center for Infectious Disease"/>
            <person name="Wu L."/>
            <person name="Ma J."/>
        </authorList>
    </citation>
    <scope>NUCLEOTIDE SEQUENCE [LARGE SCALE GENOMIC DNA]</scope>
    <source>
        <strain evidence="4">CGMCC 1.6960</strain>
    </source>
</reference>
<keyword evidence="2" id="KW-0732">Signal</keyword>
<dbReference type="Proteomes" id="UP000626982">
    <property type="component" value="Unassembled WGS sequence"/>
</dbReference>
<evidence type="ECO:0000313" key="3">
    <source>
        <dbReference type="EMBL" id="GGN89369.1"/>
    </source>
</evidence>
<evidence type="ECO:0000256" key="1">
    <source>
        <dbReference type="SAM" id="MobiDB-lite"/>
    </source>
</evidence>
<feature type="signal peptide" evidence="2">
    <location>
        <begin position="1"/>
        <end position="30"/>
    </location>
</feature>
<feature type="region of interest" description="Disordered" evidence="1">
    <location>
        <begin position="30"/>
        <end position="86"/>
    </location>
</feature>
<feature type="compositionally biased region" description="Low complexity" evidence="1">
    <location>
        <begin position="36"/>
        <end position="74"/>
    </location>
</feature>
<protein>
    <submittedName>
        <fullName evidence="3">Uncharacterized protein</fullName>
    </submittedName>
</protein>
<feature type="compositionally biased region" description="Pro residues" evidence="1">
    <location>
        <begin position="75"/>
        <end position="85"/>
    </location>
</feature>
<organism evidence="3 4">
    <name type="scientific">Agrococcus terreus</name>
    <dbReference type="NCBI Taxonomy" id="574649"/>
    <lineage>
        <taxon>Bacteria</taxon>
        <taxon>Bacillati</taxon>
        <taxon>Actinomycetota</taxon>
        <taxon>Actinomycetes</taxon>
        <taxon>Micrococcales</taxon>
        <taxon>Microbacteriaceae</taxon>
        <taxon>Agrococcus</taxon>
    </lineage>
</organism>
<proteinExistence type="predicted"/>
<dbReference type="PROSITE" id="PS51257">
    <property type="entry name" value="PROKAR_LIPOPROTEIN"/>
    <property type="match status" value="1"/>
</dbReference>